<keyword evidence="3" id="KW-1185">Reference proteome</keyword>
<dbReference type="RefSeq" id="WP_377471753.1">
    <property type="nucleotide sequence ID" value="NZ_JBHLWN010000072.1"/>
</dbReference>
<evidence type="ECO:0000313" key="3">
    <source>
        <dbReference type="Proteomes" id="UP001589776"/>
    </source>
</evidence>
<keyword evidence="1" id="KW-0812">Transmembrane</keyword>
<organism evidence="2 3">
    <name type="scientific">Paenibacillus chartarius</name>
    <dbReference type="NCBI Taxonomy" id="747481"/>
    <lineage>
        <taxon>Bacteria</taxon>
        <taxon>Bacillati</taxon>
        <taxon>Bacillota</taxon>
        <taxon>Bacilli</taxon>
        <taxon>Bacillales</taxon>
        <taxon>Paenibacillaceae</taxon>
        <taxon>Paenibacillus</taxon>
    </lineage>
</organism>
<evidence type="ECO:0000313" key="2">
    <source>
        <dbReference type="EMBL" id="MFC0214386.1"/>
    </source>
</evidence>
<keyword evidence="1" id="KW-0472">Membrane</keyword>
<proteinExistence type="predicted"/>
<feature type="transmembrane region" description="Helical" evidence="1">
    <location>
        <begin position="35"/>
        <end position="52"/>
    </location>
</feature>
<reference evidence="2 3" key="1">
    <citation type="submission" date="2024-09" db="EMBL/GenBank/DDBJ databases">
        <authorList>
            <person name="Sun Q."/>
            <person name="Mori K."/>
        </authorList>
    </citation>
    <scope>NUCLEOTIDE SEQUENCE [LARGE SCALE GENOMIC DNA]</scope>
    <source>
        <strain evidence="2 3">CCM 7759</strain>
    </source>
</reference>
<feature type="transmembrane region" description="Helical" evidence="1">
    <location>
        <begin position="12"/>
        <end position="29"/>
    </location>
</feature>
<comment type="caution">
    <text evidence="2">The sequence shown here is derived from an EMBL/GenBank/DDBJ whole genome shotgun (WGS) entry which is preliminary data.</text>
</comment>
<evidence type="ECO:0000256" key="1">
    <source>
        <dbReference type="SAM" id="Phobius"/>
    </source>
</evidence>
<gene>
    <name evidence="2" type="ORF">ACFFK0_18295</name>
</gene>
<protein>
    <recommendedName>
        <fullName evidence="4">ATPase</fullName>
    </recommendedName>
</protein>
<accession>A0ABV6DP24</accession>
<dbReference type="Proteomes" id="UP001589776">
    <property type="component" value="Unassembled WGS sequence"/>
</dbReference>
<evidence type="ECO:0008006" key="4">
    <source>
        <dbReference type="Google" id="ProtNLM"/>
    </source>
</evidence>
<name>A0ABV6DP24_9BACL</name>
<sequence length="143" mass="15311">MDQWVAFAQEQWYLLAGALVVLFIVVRVVKTVVKWVIVLALLAGLAVYGVNYTDQLASIGASVGQKVAEEVQAQAVKAFQDEAKEAKFTANKDGSFAITTKSLKVEGKAGSDQVTVTFMGQSFQMSASSAVNAFIEQAKANSQ</sequence>
<keyword evidence="1" id="KW-1133">Transmembrane helix</keyword>
<dbReference type="EMBL" id="JBHLWN010000072">
    <property type="protein sequence ID" value="MFC0214386.1"/>
    <property type="molecule type" value="Genomic_DNA"/>
</dbReference>